<dbReference type="SUPFAM" id="SSF81338">
    <property type="entry name" value="Aquaporin-like"/>
    <property type="match status" value="1"/>
</dbReference>
<evidence type="ECO:0000256" key="4">
    <source>
        <dbReference type="ARBA" id="ARBA00022989"/>
    </source>
</evidence>
<evidence type="ECO:0000256" key="6">
    <source>
        <dbReference type="RuleBase" id="RU000477"/>
    </source>
</evidence>
<reference evidence="8" key="1">
    <citation type="thesis" date="2020" institute="ProQuest LLC" country="789 East Eisenhower Parkway, Ann Arbor, MI, USA">
        <title>Comparative Genomics and Chromosome Evolution.</title>
        <authorList>
            <person name="Mudd A.B."/>
        </authorList>
    </citation>
    <scope>NUCLEOTIDE SEQUENCE</scope>
    <source>
        <strain evidence="8">1538</strain>
        <tissue evidence="8">Blood</tissue>
    </source>
</reference>
<evidence type="ECO:0000256" key="3">
    <source>
        <dbReference type="ARBA" id="ARBA00022692"/>
    </source>
</evidence>
<dbReference type="InterPro" id="IPR023271">
    <property type="entry name" value="Aquaporin-like"/>
</dbReference>
<dbReference type="InterPro" id="IPR051883">
    <property type="entry name" value="AQP11/12_channel"/>
</dbReference>
<feature type="transmembrane region" description="Helical" evidence="7">
    <location>
        <begin position="180"/>
        <end position="200"/>
    </location>
</feature>
<gene>
    <name evidence="8" type="ORF">GDO54_000176</name>
</gene>
<keyword evidence="9" id="KW-1185">Reference proteome</keyword>
<accession>A0AAV3B9V5</accession>
<evidence type="ECO:0008006" key="10">
    <source>
        <dbReference type="Google" id="ProtNLM"/>
    </source>
</evidence>
<evidence type="ECO:0000256" key="5">
    <source>
        <dbReference type="ARBA" id="ARBA00023136"/>
    </source>
</evidence>
<comment type="subcellular location">
    <subcellularLocation>
        <location evidence="1">Membrane</location>
        <topology evidence="1">Multi-pass membrane protein</topology>
    </subcellularLocation>
</comment>
<dbReference type="Pfam" id="PF00230">
    <property type="entry name" value="MIP"/>
    <property type="match status" value="1"/>
</dbReference>
<feature type="transmembrane region" description="Helical" evidence="7">
    <location>
        <begin position="220"/>
        <end position="243"/>
    </location>
</feature>
<dbReference type="GO" id="GO:0015267">
    <property type="term" value="F:channel activity"/>
    <property type="evidence" value="ECO:0007669"/>
    <property type="project" value="InterPro"/>
</dbReference>
<keyword evidence="4 7" id="KW-1133">Transmembrane helix</keyword>
<keyword evidence="3 6" id="KW-0812">Transmembrane</keyword>
<dbReference type="Proteomes" id="UP001181693">
    <property type="component" value="Unassembled WGS sequence"/>
</dbReference>
<comment type="similarity">
    <text evidence="2">Belongs to the MIP/aquaporin (TC 1.A.8) family. AQP11/AQP12 subfamily.</text>
</comment>
<dbReference type="GO" id="GO:0005737">
    <property type="term" value="C:cytoplasm"/>
    <property type="evidence" value="ECO:0007669"/>
    <property type="project" value="TreeGrafter"/>
</dbReference>
<dbReference type="GO" id="GO:0016020">
    <property type="term" value="C:membrane"/>
    <property type="evidence" value="ECO:0007669"/>
    <property type="project" value="UniProtKB-SubCell"/>
</dbReference>
<evidence type="ECO:0000256" key="7">
    <source>
        <dbReference type="SAM" id="Phobius"/>
    </source>
</evidence>
<sequence length="259" mass="28230">METLLGSVEMFGCIVLMCELFRWISRKTMPAGLGLDLAMEVVSTLQLCCCTREMALLGTKAGLPLWMSLTLTYLLTVLHCLTSRNATCNPCGSLDQWLRGLVHAPVRVLAQFVGAGLSRILVPHLWSLGLSPLHKLGGNCESPLHITPLSGASVEMACALSLFLILHYLPQVSAPLRPHVVAATITAIVYAGAPLTGAVFNPTLAFAVVFLCHGNTYPQYIFVYWIGPLVGTVISFLLLEYFLPKFKLTKGSQERVKKD</sequence>
<proteinExistence type="inferred from homology"/>
<evidence type="ECO:0000256" key="1">
    <source>
        <dbReference type="ARBA" id="ARBA00004141"/>
    </source>
</evidence>
<dbReference type="Gene3D" id="1.20.1080.10">
    <property type="entry name" value="Glycerol uptake facilitator protein"/>
    <property type="match status" value="1"/>
</dbReference>
<keyword evidence="6" id="KW-0813">Transport</keyword>
<dbReference type="PRINTS" id="PR00783">
    <property type="entry name" value="MINTRINSICP"/>
</dbReference>
<dbReference type="AlphaFoldDB" id="A0AAV3B9V5"/>
<evidence type="ECO:0000256" key="2">
    <source>
        <dbReference type="ARBA" id="ARBA00005900"/>
    </source>
</evidence>
<dbReference type="InterPro" id="IPR016697">
    <property type="entry name" value="Aquaporin_11/12"/>
</dbReference>
<dbReference type="PIRSF" id="PIRSF017529">
    <property type="entry name" value="Aquaporin_11/12"/>
    <property type="match status" value="1"/>
</dbReference>
<dbReference type="InterPro" id="IPR000425">
    <property type="entry name" value="MIP"/>
</dbReference>
<evidence type="ECO:0000313" key="9">
    <source>
        <dbReference type="Proteomes" id="UP001181693"/>
    </source>
</evidence>
<dbReference type="EMBL" id="DYDO01000001">
    <property type="protein sequence ID" value="DBA32378.1"/>
    <property type="molecule type" value="Genomic_DNA"/>
</dbReference>
<keyword evidence="5 7" id="KW-0472">Membrane</keyword>
<name>A0AAV3B9V5_PYXAD</name>
<comment type="caution">
    <text evidence="8">The sequence shown here is derived from an EMBL/GenBank/DDBJ whole genome shotgun (WGS) entry which is preliminary data.</text>
</comment>
<organism evidence="8 9">
    <name type="scientific">Pyxicephalus adspersus</name>
    <name type="common">African bullfrog</name>
    <dbReference type="NCBI Taxonomy" id="30357"/>
    <lineage>
        <taxon>Eukaryota</taxon>
        <taxon>Metazoa</taxon>
        <taxon>Chordata</taxon>
        <taxon>Craniata</taxon>
        <taxon>Vertebrata</taxon>
        <taxon>Euteleostomi</taxon>
        <taxon>Amphibia</taxon>
        <taxon>Batrachia</taxon>
        <taxon>Anura</taxon>
        <taxon>Neobatrachia</taxon>
        <taxon>Ranoidea</taxon>
        <taxon>Pyxicephalidae</taxon>
        <taxon>Pyxicephalinae</taxon>
        <taxon>Pyxicephalus</taxon>
    </lineage>
</organism>
<dbReference type="PANTHER" id="PTHR21191">
    <property type="entry name" value="AQUAPORIN"/>
    <property type="match status" value="1"/>
</dbReference>
<protein>
    <recommendedName>
        <fullName evidence="10">Aquaporin</fullName>
    </recommendedName>
</protein>
<dbReference type="PANTHER" id="PTHR21191:SF7">
    <property type="entry name" value="AQUAPORIN-11"/>
    <property type="match status" value="1"/>
</dbReference>
<evidence type="ECO:0000313" key="8">
    <source>
        <dbReference type="EMBL" id="DBA32378.1"/>
    </source>
</evidence>